<sequence length="771" mass="83448">MIHPTILSLIGATPIVYLNRVFPHPRIRLATKLEAQNVGGSIKDRVALAMIEAAEASGELTPDKIVIEATSGNTGVGLAMVCAVKGYKLTLLMPDSASEERKRIMRAFGAELRLTPGRLGTDGAIEEAYRLAREEPQTYVLMDQFNNPASIAAHYMGTGREIIEQTEGRATHVVISLGTSGTAMGIAKRMKESAPGVEVVAVEPYAGHKIQGLKNMQESYPPGIYDKRALDRIIHVEDEEAFACSRQLAREEGILSGMSAGAALAGALRIARELDEAGKEGLIVFICPDTGERYLSTTLFSPLARHGLGVRSVATGCLECLGSPAGGHALFTPGPSLDDLGELDVWRRIVWLDVLAKALIERGQTVRLAVGLADMDDRALAAAREAKVGLQDFVQKAREFMLAQAKALGVSDTVLFPLAGASQERVLGLARKLLAKGQAYEKLRSVYFDVTRDKTYGQISCVDTAGMNLGYTVDLADYVKDNPADFTLLKRATLQDLKLGDVIETEWGKVRPSWFLQLAATALDALGTVTVMFAAESHRFPHMDNFCAIWSAGAGVRPMAWMVSQPVTPREQGDTVPSLTEALAVAGTGPALRLWLLSASYLKSLAYSPESLVMWVKNQNRLQDAYVSASLGGSGTGVSPQLEQAIYDLKTAFATALDDNLDLAHFWPTLFAFAKSVNARAGKMSSNEAKLVAEQLLACDRVLGFLDHSRLPLAEKSWPLEATDLVGRREEARKAKDFVLADALREKLAAMGLRLEDHPAGVRLFRMGRSV</sequence>
<dbReference type="CDD" id="cd01561">
    <property type="entry name" value="CBS_like"/>
    <property type="match status" value="1"/>
</dbReference>
<dbReference type="NCBIfam" id="TIGR01136">
    <property type="entry name" value="cysKM"/>
    <property type="match status" value="1"/>
</dbReference>
<comment type="catalytic activity">
    <reaction evidence="12">
        <text>O-acetyl-L-serine + hydrogen sulfide = L-cysteine + acetate</text>
        <dbReference type="Rhea" id="RHEA:14829"/>
        <dbReference type="ChEBI" id="CHEBI:29919"/>
        <dbReference type="ChEBI" id="CHEBI:30089"/>
        <dbReference type="ChEBI" id="CHEBI:35235"/>
        <dbReference type="ChEBI" id="CHEBI:58340"/>
        <dbReference type="EC" id="2.5.1.47"/>
    </reaction>
</comment>
<dbReference type="GO" id="GO:0005524">
    <property type="term" value="F:ATP binding"/>
    <property type="evidence" value="ECO:0007669"/>
    <property type="project" value="UniProtKB-KW"/>
</dbReference>
<evidence type="ECO:0000256" key="1">
    <source>
        <dbReference type="ARBA" id="ARBA00001933"/>
    </source>
</evidence>
<evidence type="ECO:0000259" key="15">
    <source>
        <dbReference type="Pfam" id="PF00291"/>
    </source>
</evidence>
<evidence type="ECO:0000256" key="8">
    <source>
        <dbReference type="ARBA" id="ARBA00022833"/>
    </source>
</evidence>
<dbReference type="Gene3D" id="3.40.50.1100">
    <property type="match status" value="2"/>
</dbReference>
<evidence type="ECO:0000256" key="7">
    <source>
        <dbReference type="ARBA" id="ARBA00022741"/>
    </source>
</evidence>
<dbReference type="AlphaFoldDB" id="A0A1I3WGB7"/>
<keyword evidence="18" id="KW-1185">Reference proteome</keyword>
<evidence type="ECO:0000256" key="12">
    <source>
        <dbReference type="ARBA" id="ARBA00047931"/>
    </source>
</evidence>
<accession>A0A1I3WGB7</accession>
<gene>
    <name evidence="17" type="ORF">SAMN04488082_11323</name>
</gene>
<dbReference type="SUPFAM" id="SSF53686">
    <property type="entry name" value="Tryptophan synthase beta subunit-like PLP-dependent enzymes"/>
    <property type="match status" value="1"/>
</dbReference>
<evidence type="ECO:0000256" key="4">
    <source>
        <dbReference type="ARBA" id="ARBA00012681"/>
    </source>
</evidence>
<dbReference type="RefSeq" id="WP_092376359.1">
    <property type="nucleotide sequence ID" value="NZ_FORX01000013.1"/>
</dbReference>
<dbReference type="InterPro" id="IPR014729">
    <property type="entry name" value="Rossmann-like_a/b/a_fold"/>
</dbReference>
<evidence type="ECO:0000256" key="9">
    <source>
        <dbReference type="ARBA" id="ARBA00022840"/>
    </source>
</evidence>
<proteinExistence type="inferred from homology"/>
<keyword evidence="6" id="KW-0479">Metal-binding</keyword>
<comment type="similarity">
    <text evidence="3">Belongs to the cysteine synthase/cystathionine beta-synthase family.</text>
</comment>
<dbReference type="GO" id="GO:0006418">
    <property type="term" value="P:tRNA aminoacylation for protein translation"/>
    <property type="evidence" value="ECO:0007669"/>
    <property type="project" value="InterPro"/>
</dbReference>
<feature type="modified residue" description="N6-(pyridoxal phosphate)lysine" evidence="14">
    <location>
        <position position="43"/>
    </location>
</feature>
<feature type="binding site" evidence="13">
    <location>
        <position position="259"/>
    </location>
    <ligand>
        <name>pyridoxal 5'-phosphate</name>
        <dbReference type="ChEBI" id="CHEBI:597326"/>
    </ligand>
</feature>
<evidence type="ECO:0000256" key="6">
    <source>
        <dbReference type="ARBA" id="ARBA00022723"/>
    </source>
</evidence>
<keyword evidence="8" id="KW-0862">Zinc</keyword>
<organism evidence="17 18">
    <name type="scientific">Desulfomicrobium apsheronum</name>
    <dbReference type="NCBI Taxonomy" id="52560"/>
    <lineage>
        <taxon>Bacteria</taxon>
        <taxon>Pseudomonadati</taxon>
        <taxon>Thermodesulfobacteriota</taxon>
        <taxon>Desulfovibrionia</taxon>
        <taxon>Desulfovibrionales</taxon>
        <taxon>Desulfomicrobiaceae</taxon>
        <taxon>Desulfomicrobium</taxon>
    </lineage>
</organism>
<evidence type="ECO:0000256" key="3">
    <source>
        <dbReference type="ARBA" id="ARBA00007103"/>
    </source>
</evidence>
<comment type="cofactor">
    <cofactor evidence="1 13">
        <name>pyridoxal 5'-phosphate</name>
        <dbReference type="ChEBI" id="CHEBI:597326"/>
    </cofactor>
</comment>
<feature type="domain" description="Tryptophan synthase beta chain-like PALP" evidence="15">
    <location>
        <begin position="7"/>
        <end position="287"/>
    </location>
</feature>
<evidence type="ECO:0000256" key="11">
    <source>
        <dbReference type="ARBA" id="ARBA00023146"/>
    </source>
</evidence>
<dbReference type="InterPro" id="IPR009080">
    <property type="entry name" value="tRNAsynth_Ia_anticodon-bd"/>
</dbReference>
<evidence type="ECO:0000256" key="13">
    <source>
        <dbReference type="PIRSR" id="PIRSR605856-50"/>
    </source>
</evidence>
<dbReference type="Proteomes" id="UP000198635">
    <property type="component" value="Unassembled WGS sequence"/>
</dbReference>
<dbReference type="InterPro" id="IPR032678">
    <property type="entry name" value="tRNA-synt_1_cat_dom"/>
</dbReference>
<dbReference type="GO" id="GO:0046872">
    <property type="term" value="F:metal ion binding"/>
    <property type="evidence" value="ECO:0007669"/>
    <property type="project" value="UniProtKB-KW"/>
</dbReference>
<evidence type="ECO:0000256" key="5">
    <source>
        <dbReference type="ARBA" id="ARBA00022598"/>
    </source>
</evidence>
<dbReference type="Pfam" id="PF00291">
    <property type="entry name" value="PALP"/>
    <property type="match status" value="1"/>
</dbReference>
<dbReference type="Pfam" id="PF01406">
    <property type="entry name" value="tRNA-synt_1e"/>
    <property type="match status" value="1"/>
</dbReference>
<comment type="cofactor">
    <cofactor evidence="2">
        <name>Zn(2+)</name>
        <dbReference type="ChEBI" id="CHEBI:29105"/>
    </cofactor>
</comment>
<dbReference type="OrthoDB" id="9815130at2"/>
<dbReference type="InterPro" id="IPR005856">
    <property type="entry name" value="Cys_synth"/>
</dbReference>
<keyword evidence="9" id="KW-0067">ATP-binding</keyword>
<dbReference type="Gene3D" id="3.40.50.620">
    <property type="entry name" value="HUPs"/>
    <property type="match status" value="1"/>
</dbReference>
<feature type="binding site" evidence="13">
    <location>
        <position position="73"/>
    </location>
    <ligand>
        <name>pyridoxal 5'-phosphate</name>
        <dbReference type="ChEBI" id="CHEBI:597326"/>
    </ligand>
</feature>
<name>A0A1I3WGB7_9BACT</name>
<keyword evidence="10 13" id="KW-0663">Pyridoxal phosphate</keyword>
<evidence type="ECO:0000313" key="18">
    <source>
        <dbReference type="Proteomes" id="UP000198635"/>
    </source>
</evidence>
<dbReference type="InterPro" id="IPR050214">
    <property type="entry name" value="Cys_Synth/Cystath_Beta-Synth"/>
</dbReference>
<dbReference type="Gene3D" id="1.20.120.1910">
    <property type="entry name" value="Cysteine-tRNA ligase, C-terminal anti-codon recognition domain"/>
    <property type="match status" value="1"/>
</dbReference>
<dbReference type="GO" id="GO:0006535">
    <property type="term" value="P:cysteine biosynthetic process from serine"/>
    <property type="evidence" value="ECO:0007669"/>
    <property type="project" value="InterPro"/>
</dbReference>
<reference evidence="18" key="1">
    <citation type="submission" date="2016-10" db="EMBL/GenBank/DDBJ databases">
        <authorList>
            <person name="Varghese N."/>
            <person name="Submissions S."/>
        </authorList>
    </citation>
    <scope>NUCLEOTIDE SEQUENCE [LARGE SCALE GENOMIC DNA]</scope>
    <source>
        <strain evidence="18">DSM 5918</strain>
    </source>
</reference>
<dbReference type="STRING" id="52560.SAMN04488082_11323"/>
<dbReference type="EMBL" id="FORX01000013">
    <property type="protein sequence ID" value="SFK06450.1"/>
    <property type="molecule type" value="Genomic_DNA"/>
</dbReference>
<keyword evidence="11 17" id="KW-0030">Aminoacyl-tRNA synthetase</keyword>
<feature type="domain" description="tRNA synthetases class I catalytic" evidence="16">
    <location>
        <begin position="331"/>
        <end position="612"/>
    </location>
</feature>
<evidence type="ECO:0000256" key="2">
    <source>
        <dbReference type="ARBA" id="ARBA00001947"/>
    </source>
</evidence>
<evidence type="ECO:0000313" key="17">
    <source>
        <dbReference type="EMBL" id="SFK06450.1"/>
    </source>
</evidence>
<keyword evidence="7" id="KW-0547">Nucleotide-binding</keyword>
<dbReference type="GO" id="GO:0004124">
    <property type="term" value="F:cysteine synthase activity"/>
    <property type="evidence" value="ECO:0007669"/>
    <property type="project" value="UniProtKB-EC"/>
</dbReference>
<dbReference type="FunFam" id="3.40.50.1100:FF:000003">
    <property type="entry name" value="Cystathionine beta-synthase"/>
    <property type="match status" value="1"/>
</dbReference>
<evidence type="ECO:0000256" key="14">
    <source>
        <dbReference type="PIRSR" id="PIRSR605856-51"/>
    </source>
</evidence>
<dbReference type="SUPFAM" id="SSF47323">
    <property type="entry name" value="Anticodon-binding domain of a subclass of class I aminoacyl-tRNA synthetases"/>
    <property type="match status" value="1"/>
</dbReference>
<dbReference type="InterPro" id="IPR001926">
    <property type="entry name" value="TrpB-like_PALP"/>
</dbReference>
<keyword evidence="5" id="KW-0436">Ligase</keyword>
<dbReference type="InterPro" id="IPR036052">
    <property type="entry name" value="TrpB-like_PALP_sf"/>
</dbReference>
<feature type="binding site" evidence="13">
    <location>
        <begin position="178"/>
        <end position="182"/>
    </location>
    <ligand>
        <name>pyridoxal 5'-phosphate</name>
        <dbReference type="ChEBI" id="CHEBI:597326"/>
    </ligand>
</feature>
<dbReference type="GO" id="GO:0004812">
    <property type="term" value="F:aminoacyl-tRNA ligase activity"/>
    <property type="evidence" value="ECO:0007669"/>
    <property type="project" value="UniProtKB-KW"/>
</dbReference>
<dbReference type="SUPFAM" id="SSF52374">
    <property type="entry name" value="Nucleotidylyl transferase"/>
    <property type="match status" value="1"/>
</dbReference>
<dbReference type="EC" id="2.5.1.47" evidence="4"/>
<evidence type="ECO:0000259" key="16">
    <source>
        <dbReference type="Pfam" id="PF01406"/>
    </source>
</evidence>
<dbReference type="PANTHER" id="PTHR10314">
    <property type="entry name" value="CYSTATHIONINE BETA-SYNTHASE"/>
    <property type="match status" value="1"/>
</dbReference>
<protein>
    <recommendedName>
        <fullName evidence="4">cysteine synthase</fullName>
        <ecNumber evidence="4">2.5.1.47</ecNumber>
    </recommendedName>
</protein>
<evidence type="ECO:0000256" key="10">
    <source>
        <dbReference type="ARBA" id="ARBA00022898"/>
    </source>
</evidence>